<reference evidence="1 2" key="1">
    <citation type="submission" date="2012-09" db="EMBL/GenBank/DDBJ databases">
        <title>The Genome Sequence of Massilia timonae CCUG 45783.</title>
        <authorList>
            <consortium name="The Broad Institute Genome Sequencing Platform"/>
            <person name="Earl A."/>
            <person name="Ward D."/>
            <person name="Feldgarden M."/>
            <person name="Gevers D."/>
            <person name="Huys G."/>
            <person name="Walker B."/>
            <person name="Young S.K."/>
            <person name="Zeng Q."/>
            <person name="Gargeya S."/>
            <person name="Fitzgerald M."/>
            <person name="Haas B."/>
            <person name="Abouelleil A."/>
            <person name="Alvarado L."/>
            <person name="Arachchi H.M."/>
            <person name="Berlin A.M."/>
            <person name="Chapman S.B."/>
            <person name="Goldberg J."/>
            <person name="Griggs A."/>
            <person name="Gujja S."/>
            <person name="Hansen M."/>
            <person name="Howarth C."/>
            <person name="Imamovic A."/>
            <person name="Larimer J."/>
            <person name="McCowen C."/>
            <person name="Montmayeur A."/>
            <person name="Murphy C."/>
            <person name="Neiman D."/>
            <person name="Pearson M."/>
            <person name="Priest M."/>
            <person name="Roberts A."/>
            <person name="Saif S."/>
            <person name="Shea T."/>
            <person name="Sisk P."/>
            <person name="Sykes S."/>
            <person name="Wortman J."/>
            <person name="Nusbaum C."/>
            <person name="Birren B."/>
        </authorList>
    </citation>
    <scope>NUCLEOTIDE SEQUENCE [LARGE SCALE GENOMIC DNA]</scope>
    <source>
        <strain evidence="1 2">CCUG 45783</strain>
    </source>
</reference>
<dbReference type="Proteomes" id="UP000009874">
    <property type="component" value="Unassembled WGS sequence"/>
</dbReference>
<gene>
    <name evidence="1" type="ORF">HMPREF9710_04638</name>
</gene>
<dbReference type="SUPFAM" id="SSF48619">
    <property type="entry name" value="Phospholipase A2, PLA2"/>
    <property type="match status" value="1"/>
</dbReference>
<dbReference type="EMBL" id="AGZI01000060">
    <property type="protein sequence ID" value="EKU80119.1"/>
    <property type="molecule type" value="Genomic_DNA"/>
</dbReference>
<dbReference type="PROSITE" id="PS51257">
    <property type="entry name" value="PROKAR_LIPOPROTEIN"/>
    <property type="match status" value="1"/>
</dbReference>
<dbReference type="AlphaFoldDB" id="K9D660"/>
<protein>
    <submittedName>
        <fullName evidence="1">Uncharacterized protein</fullName>
    </submittedName>
</protein>
<dbReference type="OrthoDB" id="7855474at2"/>
<dbReference type="InterPro" id="IPR036444">
    <property type="entry name" value="PLipase_A2_dom_sf"/>
</dbReference>
<keyword evidence="2" id="KW-1185">Reference proteome</keyword>
<proteinExistence type="predicted"/>
<dbReference type="GO" id="GO:0050482">
    <property type="term" value="P:arachidonate secretion"/>
    <property type="evidence" value="ECO:0007669"/>
    <property type="project" value="InterPro"/>
</dbReference>
<dbReference type="RefSeq" id="WP_005670529.1">
    <property type="nucleotide sequence ID" value="NZ_JH992926.1"/>
</dbReference>
<dbReference type="GO" id="GO:0004623">
    <property type="term" value="F:phospholipase A2 activity"/>
    <property type="evidence" value="ECO:0007669"/>
    <property type="project" value="InterPro"/>
</dbReference>
<name>K9D660_9BURK</name>
<evidence type="ECO:0000313" key="1">
    <source>
        <dbReference type="EMBL" id="EKU80119.1"/>
    </source>
</evidence>
<dbReference type="HOGENOM" id="CLU_1721474_0_0_4"/>
<dbReference type="eggNOG" id="COG2303">
    <property type="taxonomic scope" value="Bacteria"/>
</dbReference>
<accession>K9D660</accession>
<dbReference type="GO" id="GO:0006644">
    <property type="term" value="P:phospholipid metabolic process"/>
    <property type="evidence" value="ECO:0007669"/>
    <property type="project" value="InterPro"/>
</dbReference>
<comment type="caution">
    <text evidence="1">The sequence shown here is derived from an EMBL/GenBank/DDBJ whole genome shotgun (WGS) entry which is preliminary data.</text>
</comment>
<organism evidence="1 2">
    <name type="scientific">Massilia timonae CCUG 45783</name>
    <dbReference type="NCBI Taxonomy" id="883126"/>
    <lineage>
        <taxon>Bacteria</taxon>
        <taxon>Pseudomonadati</taxon>
        <taxon>Pseudomonadota</taxon>
        <taxon>Betaproteobacteria</taxon>
        <taxon>Burkholderiales</taxon>
        <taxon>Oxalobacteraceae</taxon>
        <taxon>Telluria group</taxon>
        <taxon>Massilia</taxon>
    </lineage>
</organism>
<sequence>MHRRRHTESRITFRIQGRLRRRALQAALLASLAACQTAPPSGPLNAPPGTPDAGAGLAPFSTDGCSRFPDRSPGGGADWCGCCVAHDLAYWRGGSAGKRLEADRALRSCVSAASHSPLLSRIMYAGVRLAGGPYLPTSFRWGYGWPYGRAYQPLDEREEAQVTPLRDAYLARNRTLTCSRDAH</sequence>
<dbReference type="PATRIC" id="fig|883126.3.peg.4679"/>
<evidence type="ECO:0000313" key="2">
    <source>
        <dbReference type="Proteomes" id="UP000009874"/>
    </source>
</evidence>